<sequence length="95" mass="10210">MFAGPAALLDAAGALWVEAGSVIALRAARIGQGDPGAGDEMVRMVAEKVWAGWELGFALAWGQLGHDPSTVFSRTLKHYRRAVQANFDRLSANER</sequence>
<keyword evidence="2" id="KW-1185">Reference proteome</keyword>
<gene>
    <name evidence="1" type="ORF">GR702_18545</name>
</gene>
<evidence type="ECO:0000313" key="2">
    <source>
        <dbReference type="Proteomes" id="UP000465810"/>
    </source>
</evidence>
<dbReference type="Proteomes" id="UP000465810">
    <property type="component" value="Unassembled WGS sequence"/>
</dbReference>
<dbReference type="EMBL" id="WVTD01000020">
    <property type="protein sequence ID" value="MYL99761.1"/>
    <property type="molecule type" value="Genomic_DNA"/>
</dbReference>
<dbReference type="AlphaFoldDB" id="A0A7X4GJG4"/>
<evidence type="ECO:0000313" key="1">
    <source>
        <dbReference type="EMBL" id="MYL99761.1"/>
    </source>
</evidence>
<reference evidence="1 2" key="1">
    <citation type="submission" date="2019-12" db="EMBL/GenBank/DDBJ databases">
        <authorList>
            <person name="Feng G."/>
            <person name="Zhu H."/>
        </authorList>
    </citation>
    <scope>NUCLEOTIDE SEQUENCE [LARGE SCALE GENOMIC DNA]</scope>
    <source>
        <strain evidence="1 2">FGD1</strain>
    </source>
</reference>
<name>A0A7X4GJG4_9SPHN</name>
<proteinExistence type="predicted"/>
<accession>A0A7X4GJG4</accession>
<comment type="caution">
    <text evidence="1">The sequence shown here is derived from an EMBL/GenBank/DDBJ whole genome shotgun (WGS) entry which is preliminary data.</text>
</comment>
<organism evidence="1 2">
    <name type="scientific">Novosphingobium silvae</name>
    <dbReference type="NCBI Taxonomy" id="2692619"/>
    <lineage>
        <taxon>Bacteria</taxon>
        <taxon>Pseudomonadati</taxon>
        <taxon>Pseudomonadota</taxon>
        <taxon>Alphaproteobacteria</taxon>
        <taxon>Sphingomonadales</taxon>
        <taxon>Sphingomonadaceae</taxon>
        <taxon>Novosphingobium</taxon>
    </lineage>
</organism>
<protein>
    <submittedName>
        <fullName evidence="1">Uncharacterized protein</fullName>
    </submittedName>
</protein>